<dbReference type="GO" id="GO:0051642">
    <property type="term" value="P:centrosome localization"/>
    <property type="evidence" value="ECO:0007669"/>
    <property type="project" value="TreeGrafter"/>
</dbReference>
<keyword evidence="3" id="KW-0963">Cytoplasm</keyword>
<dbReference type="GO" id="GO:0032039">
    <property type="term" value="C:integrator complex"/>
    <property type="evidence" value="ECO:0007669"/>
    <property type="project" value="TreeGrafter"/>
</dbReference>
<name>A0A7E6FMS9_9MOLL</name>
<dbReference type="AlphaFoldDB" id="A0A7E6FMS9"/>
<evidence type="ECO:0000256" key="3">
    <source>
        <dbReference type="ARBA" id="ARBA00022490"/>
    </source>
</evidence>
<sequence>MSFPNSHKTVIVLDRSPYFAQSSKQTVEYDVLSKSKSPGLIPAAPITKSLWTSCVESVIEFIRIVYDIFPTQKLIRVVSGVHSLNTWTQKDQGMQQVMMSLARIGPARAGGSEEEYELMHGLSTAIEVLCEPSEIQHELRTSLSETSHNVLNRGRIICLTAIKSEGHIRTLEGCLMDALMHHNKLAAQTDTLLPINHCDLVLVHIVPVGDEVKFSDKPLKEVSPQLSVEVHVTQAGRILYNKLAALVQQYYNLSSTTVTGIPMKEEQNASSSANYDVELLHPAVAHEELKRQVGGHAEGLIIASKEGLPTDTVTLKWCTPKSNLVELHHCTSCHRITPVDVNSRPSSCLTNFLLGGRAVMLEQPRKSGTKVISHMLASHGGEIFIHTLSICRSILEDPPSISEGSGGRVTDYRITDFGEFMKENRLAPITTVPSPENGLLAIQRAKKHIERMTRYWPMVISDTLIFNMRQQIEPLPTLIMKEKIDEDDVMECRKVIFNILGMESRNDPFPTSVTGSRGKGPKREEQYRQFWNELETLIRCYSETSPMHEKVLECLIDCKKPTEDSRTLPSPKRSADKAFAKDKVDASESEQSWKEFDKFQKVTERSSKYWVVRKNFCLSSLKSEYTSPLFRHKTMACEVEKEKERHFRHLTLFAFNHGSKASKAVLDICVAKAATVTESATRACLPASQNKTSTSPILPIQVLLSVSNGKQFKSRAKKVDTKNRTGSLKMPSKCTQHGKRPFTLAPPSRQIIYRIRNKFDTRLL</sequence>
<evidence type="ECO:0000313" key="10">
    <source>
        <dbReference type="Proteomes" id="UP000515154"/>
    </source>
</evidence>
<keyword evidence="10" id="KW-1185">Reference proteome</keyword>
<reference evidence="11" key="1">
    <citation type="submission" date="2025-08" db="UniProtKB">
        <authorList>
            <consortium name="RefSeq"/>
        </authorList>
    </citation>
    <scope>IDENTIFICATION</scope>
</reference>
<organism evidence="10 11">
    <name type="scientific">Octopus sinensis</name>
    <name type="common">East Asian common octopus</name>
    <dbReference type="NCBI Taxonomy" id="2607531"/>
    <lineage>
        <taxon>Eukaryota</taxon>
        <taxon>Metazoa</taxon>
        <taxon>Spiralia</taxon>
        <taxon>Lophotrochozoa</taxon>
        <taxon>Mollusca</taxon>
        <taxon>Cephalopoda</taxon>
        <taxon>Coleoidea</taxon>
        <taxon>Octopodiformes</taxon>
        <taxon>Octopoda</taxon>
        <taxon>Incirrata</taxon>
        <taxon>Octopodidae</taxon>
        <taxon>Octopus</taxon>
    </lineage>
</organism>
<dbReference type="KEGG" id="osn:115224043"/>
<dbReference type="GO" id="GO:0051301">
    <property type="term" value="P:cell division"/>
    <property type="evidence" value="ECO:0007669"/>
    <property type="project" value="UniProtKB-KW"/>
</dbReference>
<gene>
    <name evidence="11" type="primary">LOC115224043</name>
</gene>
<keyword evidence="7" id="KW-0131">Cell cycle</keyword>
<dbReference type="PANTHER" id="PTHR12955">
    <property type="entry name" value="SARCOMA ANTIGEN NY-SAR-95-RELATED"/>
    <property type="match status" value="1"/>
</dbReference>
<dbReference type="Pfam" id="PF10221">
    <property type="entry name" value="Mat89Bb"/>
    <property type="match status" value="1"/>
</dbReference>
<dbReference type="GO" id="GO:0005737">
    <property type="term" value="C:cytoplasm"/>
    <property type="evidence" value="ECO:0007669"/>
    <property type="project" value="UniProtKB-SubCell"/>
</dbReference>
<protein>
    <submittedName>
        <fullName evidence="11">Integrator complex subunit 13</fullName>
    </submittedName>
</protein>
<evidence type="ECO:0000256" key="1">
    <source>
        <dbReference type="ARBA" id="ARBA00004123"/>
    </source>
</evidence>
<dbReference type="GO" id="GO:0007346">
    <property type="term" value="P:regulation of mitotic cell cycle"/>
    <property type="evidence" value="ECO:0007669"/>
    <property type="project" value="TreeGrafter"/>
</dbReference>
<evidence type="ECO:0000256" key="4">
    <source>
        <dbReference type="ARBA" id="ARBA00022618"/>
    </source>
</evidence>
<evidence type="ECO:0000256" key="5">
    <source>
        <dbReference type="ARBA" id="ARBA00022776"/>
    </source>
</evidence>
<comment type="similarity">
    <text evidence="8">Belongs to the Integrator subunit 13 family.</text>
</comment>
<evidence type="ECO:0000256" key="6">
    <source>
        <dbReference type="ARBA" id="ARBA00023242"/>
    </source>
</evidence>
<evidence type="ECO:0000256" key="7">
    <source>
        <dbReference type="ARBA" id="ARBA00023306"/>
    </source>
</evidence>
<dbReference type="PANTHER" id="PTHR12955:SF1">
    <property type="entry name" value="INTEGRATOR COMPLEX SUBUNIT 13"/>
    <property type="match status" value="1"/>
</dbReference>
<proteinExistence type="inferred from homology"/>
<evidence type="ECO:0000313" key="11">
    <source>
        <dbReference type="RefSeq" id="XP_036368968.1"/>
    </source>
</evidence>
<keyword evidence="5" id="KW-0498">Mitosis</keyword>
<accession>A0A7E6FMS9</accession>
<keyword evidence="4" id="KW-0132">Cell division</keyword>
<keyword evidence="6" id="KW-0539">Nucleus</keyword>
<evidence type="ECO:0000256" key="2">
    <source>
        <dbReference type="ARBA" id="ARBA00004496"/>
    </source>
</evidence>
<dbReference type="Proteomes" id="UP000515154">
    <property type="component" value="Linkage group LG24"/>
</dbReference>
<comment type="subcellular location">
    <subcellularLocation>
        <location evidence="2">Cytoplasm</location>
    </subcellularLocation>
    <subcellularLocation>
        <location evidence="1">Nucleus</location>
    </subcellularLocation>
</comment>
<dbReference type="RefSeq" id="XP_036368968.1">
    <property type="nucleotide sequence ID" value="XM_036513075.1"/>
</dbReference>
<dbReference type="InterPro" id="IPR019355">
    <property type="entry name" value="Cell_cycle_regulator_Mat89Bb"/>
</dbReference>
<feature type="region of interest" description="Disordered" evidence="9">
    <location>
        <begin position="714"/>
        <end position="741"/>
    </location>
</feature>
<evidence type="ECO:0000256" key="8">
    <source>
        <dbReference type="ARBA" id="ARBA00061603"/>
    </source>
</evidence>
<evidence type="ECO:0000256" key="9">
    <source>
        <dbReference type="SAM" id="MobiDB-lite"/>
    </source>
</evidence>